<dbReference type="OrthoDB" id="6371923at2"/>
<sequence>MSQSQRNLAEEIETLSSDERAEVERFLDTLMFRNQERVTARIATSVSEPAFEKIWSNPEDDIYDAL</sequence>
<organism evidence="1 2">
    <name type="scientific">Silvibacterium bohemicum</name>
    <dbReference type="NCBI Taxonomy" id="1577686"/>
    <lineage>
        <taxon>Bacteria</taxon>
        <taxon>Pseudomonadati</taxon>
        <taxon>Acidobacteriota</taxon>
        <taxon>Terriglobia</taxon>
        <taxon>Terriglobales</taxon>
        <taxon>Acidobacteriaceae</taxon>
        <taxon>Silvibacterium</taxon>
    </lineage>
</organism>
<reference evidence="1 2" key="1">
    <citation type="submission" date="2020-08" db="EMBL/GenBank/DDBJ databases">
        <title>Genomic Encyclopedia of Type Strains, Phase IV (KMG-IV): sequencing the most valuable type-strain genomes for metagenomic binning, comparative biology and taxonomic classification.</title>
        <authorList>
            <person name="Goeker M."/>
        </authorList>
    </citation>
    <scope>NUCLEOTIDE SEQUENCE [LARGE SCALE GENOMIC DNA]</scope>
    <source>
        <strain evidence="1 2">DSM 103733</strain>
    </source>
</reference>
<keyword evidence="2" id="KW-1185">Reference proteome</keyword>
<dbReference type="EMBL" id="JACHEK010000005">
    <property type="protein sequence ID" value="MBB6145064.1"/>
    <property type="molecule type" value="Genomic_DNA"/>
</dbReference>
<gene>
    <name evidence="1" type="ORF">HNQ77_003020</name>
</gene>
<name>A0A841K478_9BACT</name>
<evidence type="ECO:0000313" key="1">
    <source>
        <dbReference type="EMBL" id="MBB6145064.1"/>
    </source>
</evidence>
<accession>A0A841K478</accession>
<dbReference type="RefSeq" id="WP_050059406.1">
    <property type="nucleotide sequence ID" value="NZ_JACHEK010000005.1"/>
</dbReference>
<proteinExistence type="predicted"/>
<evidence type="ECO:0000313" key="2">
    <source>
        <dbReference type="Proteomes" id="UP000538666"/>
    </source>
</evidence>
<protein>
    <recommendedName>
        <fullName evidence="3">Toxin-antitoxin system, antitoxin component, Xre family protein</fullName>
    </recommendedName>
</protein>
<dbReference type="AlphaFoldDB" id="A0A841K478"/>
<comment type="caution">
    <text evidence="1">The sequence shown here is derived from an EMBL/GenBank/DDBJ whole genome shotgun (WGS) entry which is preliminary data.</text>
</comment>
<evidence type="ECO:0008006" key="3">
    <source>
        <dbReference type="Google" id="ProtNLM"/>
    </source>
</evidence>
<dbReference type="Proteomes" id="UP000538666">
    <property type="component" value="Unassembled WGS sequence"/>
</dbReference>